<dbReference type="Proteomes" id="UP000696485">
    <property type="component" value="Unassembled WGS sequence"/>
</dbReference>
<name>A0A9P5SS29_9FUNG</name>
<dbReference type="PANTHER" id="PTHR34862">
    <property type="entry name" value="SPARK DOMAIN-CONTAINING PROTEIN"/>
    <property type="match status" value="1"/>
</dbReference>
<dbReference type="PANTHER" id="PTHR34862:SF1">
    <property type="entry name" value="SPARK DOMAIN-CONTAINING PROTEIN"/>
    <property type="match status" value="1"/>
</dbReference>
<reference evidence="2" key="1">
    <citation type="journal article" date="2020" name="Fungal Divers.">
        <title>Resolving the Mortierellaceae phylogeny through synthesis of multi-gene phylogenetics and phylogenomics.</title>
        <authorList>
            <person name="Vandepol N."/>
            <person name="Liber J."/>
            <person name="Desiro A."/>
            <person name="Na H."/>
            <person name="Kennedy M."/>
            <person name="Barry K."/>
            <person name="Grigoriev I.V."/>
            <person name="Miller A.N."/>
            <person name="O'Donnell K."/>
            <person name="Stajich J.E."/>
            <person name="Bonito G."/>
        </authorList>
    </citation>
    <scope>NUCLEOTIDE SEQUENCE</scope>
    <source>
        <strain evidence="2">NVP1</strain>
    </source>
</reference>
<sequence length="269" mass="29014">MISILSPPIPSPFHLLHLVLLLALAALPPSHAALFDQCGLSTVALFTNPVVASCIPIGPISDLITNDFTVALVNKTTFEFCSYQLCSKSAVSLIENTIMQNCATNPEDKAEFMAMFGAASLYVPFKQGLCNQVDPPRNGTYCLTLLSDSLQSYMKKHPSQDGALVFANTTVLVDYLNGLPESVLCTPCNKAMINPIDHYVAVNQLTLDPSVVSWSRAIQKQVQLKCGDDFVDGRPLAPNPTAASGGGSVWRMDTLLLLFGLFVYTAVVQ</sequence>
<dbReference type="AlphaFoldDB" id="A0A9P5SS29"/>
<feature type="chain" id="PRO_5040361157" evidence="1">
    <location>
        <begin position="33"/>
        <end position="269"/>
    </location>
</feature>
<evidence type="ECO:0000256" key="1">
    <source>
        <dbReference type="SAM" id="SignalP"/>
    </source>
</evidence>
<keyword evidence="3" id="KW-1185">Reference proteome</keyword>
<proteinExistence type="predicted"/>
<accession>A0A9P5SS29</accession>
<gene>
    <name evidence="2" type="ORF">BG006_008584</name>
</gene>
<feature type="signal peptide" evidence="1">
    <location>
        <begin position="1"/>
        <end position="32"/>
    </location>
</feature>
<comment type="caution">
    <text evidence="2">The sequence shown here is derived from an EMBL/GenBank/DDBJ whole genome shotgun (WGS) entry which is preliminary data.</text>
</comment>
<protein>
    <submittedName>
        <fullName evidence="2">Uncharacterized protein</fullName>
    </submittedName>
</protein>
<dbReference type="EMBL" id="JAAAUY010000059">
    <property type="protein sequence ID" value="KAF9336457.1"/>
    <property type="molecule type" value="Genomic_DNA"/>
</dbReference>
<evidence type="ECO:0000313" key="2">
    <source>
        <dbReference type="EMBL" id="KAF9336457.1"/>
    </source>
</evidence>
<evidence type="ECO:0000313" key="3">
    <source>
        <dbReference type="Proteomes" id="UP000696485"/>
    </source>
</evidence>
<keyword evidence="1" id="KW-0732">Signal</keyword>
<organism evidence="2 3">
    <name type="scientific">Podila minutissima</name>
    <dbReference type="NCBI Taxonomy" id="64525"/>
    <lineage>
        <taxon>Eukaryota</taxon>
        <taxon>Fungi</taxon>
        <taxon>Fungi incertae sedis</taxon>
        <taxon>Mucoromycota</taxon>
        <taxon>Mortierellomycotina</taxon>
        <taxon>Mortierellomycetes</taxon>
        <taxon>Mortierellales</taxon>
        <taxon>Mortierellaceae</taxon>
        <taxon>Podila</taxon>
    </lineage>
</organism>